<feature type="transmembrane region" description="Helical" evidence="1">
    <location>
        <begin position="101"/>
        <end position="120"/>
    </location>
</feature>
<evidence type="ECO:0000313" key="3">
    <source>
        <dbReference type="Proteomes" id="UP000730739"/>
    </source>
</evidence>
<reference evidence="2 3" key="1">
    <citation type="submission" date="2021-03" db="EMBL/GenBank/DDBJ databases">
        <title>Genomic Encyclopedia of Type Strains, Phase IV (KMG-IV): sequencing the most valuable type-strain genomes for metagenomic binning, comparative biology and taxonomic classification.</title>
        <authorList>
            <person name="Goeker M."/>
        </authorList>
    </citation>
    <scope>NUCLEOTIDE SEQUENCE [LARGE SCALE GENOMIC DNA]</scope>
    <source>
        <strain evidence="2 3">DSM 13372</strain>
    </source>
</reference>
<dbReference type="Gene3D" id="1.20.1530.20">
    <property type="match status" value="1"/>
</dbReference>
<feature type="transmembrane region" description="Helical" evidence="1">
    <location>
        <begin position="132"/>
        <end position="160"/>
    </location>
</feature>
<name>A0ABS4QWB4_9HYPH</name>
<feature type="transmembrane region" description="Helical" evidence="1">
    <location>
        <begin position="211"/>
        <end position="232"/>
    </location>
</feature>
<dbReference type="InterPro" id="IPR038770">
    <property type="entry name" value="Na+/solute_symporter_sf"/>
</dbReference>
<keyword evidence="1" id="KW-0472">Membrane</keyword>
<keyword evidence="3" id="KW-1185">Reference proteome</keyword>
<dbReference type="RefSeq" id="WP_209600600.1">
    <property type="nucleotide sequence ID" value="NZ_JAGILA010000001.1"/>
</dbReference>
<gene>
    <name evidence="2" type="ORF">J2Z31_000849</name>
</gene>
<proteinExistence type="predicted"/>
<dbReference type="Pfam" id="PF13593">
    <property type="entry name" value="SBF_like"/>
    <property type="match status" value="1"/>
</dbReference>
<feature type="transmembrane region" description="Helical" evidence="1">
    <location>
        <begin position="299"/>
        <end position="319"/>
    </location>
</feature>
<comment type="caution">
    <text evidence="2">The sequence shown here is derived from an EMBL/GenBank/DDBJ whole genome shotgun (WGS) entry which is preliminary data.</text>
</comment>
<feature type="transmembrane region" description="Helical" evidence="1">
    <location>
        <begin position="47"/>
        <end position="70"/>
    </location>
</feature>
<feature type="transmembrane region" description="Helical" evidence="1">
    <location>
        <begin position="238"/>
        <end position="259"/>
    </location>
</feature>
<dbReference type="EMBL" id="JAGILA010000001">
    <property type="protein sequence ID" value="MBP2234359.1"/>
    <property type="molecule type" value="Genomic_DNA"/>
</dbReference>
<feature type="transmembrane region" description="Helical" evidence="1">
    <location>
        <begin position="77"/>
        <end position="95"/>
    </location>
</feature>
<organism evidence="2 3">
    <name type="scientific">Sinorhizobium kostiense</name>
    <dbReference type="NCBI Taxonomy" id="76747"/>
    <lineage>
        <taxon>Bacteria</taxon>
        <taxon>Pseudomonadati</taxon>
        <taxon>Pseudomonadota</taxon>
        <taxon>Alphaproteobacteria</taxon>
        <taxon>Hyphomicrobiales</taxon>
        <taxon>Rhizobiaceae</taxon>
        <taxon>Sinorhizobium/Ensifer group</taxon>
        <taxon>Sinorhizobium</taxon>
    </lineage>
</organism>
<feature type="transmembrane region" description="Helical" evidence="1">
    <location>
        <begin position="20"/>
        <end position="41"/>
    </location>
</feature>
<keyword evidence="1" id="KW-1133">Transmembrane helix</keyword>
<feature type="transmembrane region" description="Helical" evidence="1">
    <location>
        <begin position="271"/>
        <end position="293"/>
    </location>
</feature>
<dbReference type="PANTHER" id="PTHR18640:SF5">
    <property type="entry name" value="SODIUM_BILE ACID COTRANSPORTER 7"/>
    <property type="match status" value="1"/>
</dbReference>
<evidence type="ECO:0000256" key="1">
    <source>
        <dbReference type="SAM" id="Phobius"/>
    </source>
</evidence>
<dbReference type="PIRSF" id="PIRSF026166">
    <property type="entry name" value="UCP026166"/>
    <property type="match status" value="1"/>
</dbReference>
<sequence>MLLRTIEAGLKRVGLDRYLIILILTVALAALVPAKGGFAAVLSNVTFWAVALLFFLYGAKLSLSAALAGLTNWKLQAGCLACTYILFPVLATGLYGVSQAWFPAAVGLGFLYLGCLPSTVQSSIAFTSVAGGNVAGALCAASLSNLIGVVLCPLLLAMVLHTSTNEGDPLGAIWKIAQQILLPFLLGQLLRPLLADFLDRYKQATMIVDRGSILLIVYSAFSAGVVAGIWFRLSWSDITLLVILCVLLLGVVMAIVLTAGKLASMPRGDRLALLFCGSTKSLATGLPMAGILFDAAQVALVVLPLMLFHLIQLSVLAVISQRSVVRPQADKA</sequence>
<accession>A0ABS4QWB4</accession>
<feature type="transmembrane region" description="Helical" evidence="1">
    <location>
        <begin position="172"/>
        <end position="190"/>
    </location>
</feature>
<dbReference type="InterPro" id="IPR016833">
    <property type="entry name" value="Put_Na-Bile_cotransptr"/>
</dbReference>
<keyword evidence="1" id="KW-0812">Transmembrane</keyword>
<evidence type="ECO:0000313" key="2">
    <source>
        <dbReference type="EMBL" id="MBP2234359.1"/>
    </source>
</evidence>
<dbReference type="Proteomes" id="UP000730739">
    <property type="component" value="Unassembled WGS sequence"/>
</dbReference>
<dbReference type="PANTHER" id="PTHR18640">
    <property type="entry name" value="SOLUTE CARRIER FAMILY 10 MEMBER 7"/>
    <property type="match status" value="1"/>
</dbReference>
<protein>
    <submittedName>
        <fullName evidence="2">Sodium/bile acid cotransporter 7</fullName>
    </submittedName>
</protein>